<evidence type="ECO:0000256" key="4">
    <source>
        <dbReference type="PROSITE-ProRule" id="PRU00317"/>
    </source>
</evidence>
<feature type="repeat" description="Pumilio" evidence="4">
    <location>
        <begin position="202"/>
        <end position="238"/>
    </location>
</feature>
<comment type="caution">
    <text evidence="7">The sequence shown here is derived from an EMBL/GenBank/DDBJ whole genome shotgun (WGS) entry which is preliminary data.</text>
</comment>
<dbReference type="InterPro" id="IPR012959">
    <property type="entry name" value="CPL_dom"/>
</dbReference>
<organism evidence="7 8">
    <name type="scientific">Dillenia turbinata</name>
    <dbReference type="NCBI Taxonomy" id="194707"/>
    <lineage>
        <taxon>Eukaryota</taxon>
        <taxon>Viridiplantae</taxon>
        <taxon>Streptophyta</taxon>
        <taxon>Embryophyta</taxon>
        <taxon>Tracheophyta</taxon>
        <taxon>Spermatophyta</taxon>
        <taxon>Magnoliopsida</taxon>
        <taxon>eudicotyledons</taxon>
        <taxon>Gunneridae</taxon>
        <taxon>Pentapetalae</taxon>
        <taxon>Dilleniales</taxon>
        <taxon>Dilleniaceae</taxon>
        <taxon>Dillenia</taxon>
    </lineage>
</organism>
<feature type="region of interest" description="Disordered" evidence="5">
    <location>
        <begin position="1"/>
        <end position="93"/>
    </location>
</feature>
<evidence type="ECO:0000259" key="6">
    <source>
        <dbReference type="PROSITE" id="PS50303"/>
    </source>
</evidence>
<evidence type="ECO:0000256" key="2">
    <source>
        <dbReference type="ARBA" id="ARBA00022845"/>
    </source>
</evidence>
<evidence type="ECO:0000256" key="5">
    <source>
        <dbReference type="SAM" id="MobiDB-lite"/>
    </source>
</evidence>
<dbReference type="PANTHER" id="PTHR13389">
    <property type="entry name" value="PUMILIO HOMOLOG 3"/>
    <property type="match status" value="1"/>
</dbReference>
<feature type="compositionally biased region" description="Basic and acidic residues" evidence="5">
    <location>
        <begin position="41"/>
        <end position="51"/>
    </location>
</feature>
<evidence type="ECO:0000256" key="1">
    <source>
        <dbReference type="ARBA" id="ARBA00022737"/>
    </source>
</evidence>
<evidence type="ECO:0000313" key="8">
    <source>
        <dbReference type="Proteomes" id="UP001370490"/>
    </source>
</evidence>
<gene>
    <name evidence="7" type="ORF">RJ641_021050</name>
</gene>
<dbReference type="PANTHER" id="PTHR13389:SF0">
    <property type="entry name" value="PUMILIO HOMOLOG 3"/>
    <property type="match status" value="1"/>
</dbReference>
<feature type="repeat" description="Pumilio" evidence="4">
    <location>
        <begin position="166"/>
        <end position="201"/>
    </location>
</feature>
<feature type="domain" description="PUM-HD" evidence="6">
    <location>
        <begin position="102"/>
        <end position="453"/>
    </location>
</feature>
<feature type="compositionally biased region" description="Basic and acidic residues" evidence="5">
    <location>
        <begin position="1"/>
        <end position="10"/>
    </location>
</feature>
<dbReference type="AlphaFoldDB" id="A0AAN8UJ69"/>
<name>A0AAN8UJ69_9MAGN</name>
<sequence length="694" mass="77364">MAAKNKESKESKKRKRSLVPNNNEADNKVSKKPKTPPPTTKDPKKPFDANKRKPFKTSNWKKSEAAKTLKKPKTKREGRLQAKELAEDRKKKRKRHYTLEQELGKLWEKMRRHNIAKEERSKLVSGALQKMKGKIPEIAGSHVSSRVLQTCVKHASHAERDAVYEELRPHFLMLANNTYAVHLVKKMLDTASKTQLADFISSLHGHVARLLRSKVGSMVIEHVYQLGNASEKGKLLIELYSTELQLFKDLVSIKESRLVDIIPKLGLQRASVVRYMSSVIQPILEKDIVDHSILHRALLEFFSIADRTSAAEVIQKLSGPLLVRVIGTKDGSKVGILCVKHGSAKERKKIIKGMKGLVGNIVHDQYGSLVLVCILSTVDDTKLVTKEIIRELMIDMKKLVLDKSGRCMLLQLLHPNHPRYFTPDDQASLNLCIPSLKAGSEVDSVIDMQNATSEVDKPGDKEPSNDEEVTEDEIRGNVSQDENLPVVGGKKDPSLRRQELLLQSGLAESLVTTCIQSAAELLESKFGKEVLYEVATGGEGGILNLTLNDKIEELHGAIASLAALPKSDEASKEHVLENFHSSRTIRRLVLDCPAFASTLWKSALEGRCEEWAHGHRLDIFGLILTYFSAITHYAEPGHGIILDIAFPDCSCKVVNAFLESSDSRTSTLAKGELQPLLDQGILKMPETKDDEKES</sequence>
<reference evidence="7 8" key="1">
    <citation type="submission" date="2023-12" db="EMBL/GenBank/DDBJ databases">
        <title>A high-quality genome assembly for Dillenia turbinata (Dilleniales).</title>
        <authorList>
            <person name="Chanderbali A."/>
        </authorList>
    </citation>
    <scope>NUCLEOTIDE SEQUENCE [LARGE SCALE GENOMIC DNA]</scope>
    <source>
        <strain evidence="7">LSX21</strain>
        <tissue evidence="7">Leaf</tissue>
    </source>
</reference>
<feature type="compositionally biased region" description="Basic and acidic residues" evidence="5">
    <location>
        <begin position="454"/>
        <end position="464"/>
    </location>
</feature>
<feature type="region of interest" description="Disordered" evidence="5">
    <location>
        <begin position="451"/>
        <end position="491"/>
    </location>
</feature>
<evidence type="ECO:0000256" key="3">
    <source>
        <dbReference type="ARBA" id="ARBA00022884"/>
    </source>
</evidence>
<dbReference type="GO" id="GO:0006417">
    <property type="term" value="P:regulation of translation"/>
    <property type="evidence" value="ECO:0007669"/>
    <property type="project" value="UniProtKB-KW"/>
</dbReference>
<keyword evidence="8" id="KW-1185">Reference proteome</keyword>
<dbReference type="PROSITE" id="PS50302">
    <property type="entry name" value="PUM"/>
    <property type="match status" value="2"/>
</dbReference>
<dbReference type="Pfam" id="PF22493">
    <property type="entry name" value="PUF_NOP9"/>
    <property type="match status" value="1"/>
</dbReference>
<dbReference type="GO" id="GO:0003729">
    <property type="term" value="F:mRNA binding"/>
    <property type="evidence" value="ECO:0007669"/>
    <property type="project" value="TreeGrafter"/>
</dbReference>
<keyword evidence="3" id="KW-0694">RNA-binding</keyword>
<dbReference type="InterPro" id="IPR001313">
    <property type="entry name" value="Pumilio_RNA-bd_rpt"/>
</dbReference>
<keyword evidence="1" id="KW-0677">Repeat</keyword>
<dbReference type="Proteomes" id="UP001370490">
    <property type="component" value="Unassembled WGS sequence"/>
</dbReference>
<accession>A0AAN8UJ69</accession>
<dbReference type="SUPFAM" id="SSF48371">
    <property type="entry name" value="ARM repeat"/>
    <property type="match status" value="1"/>
</dbReference>
<dbReference type="InterPro" id="IPR011989">
    <property type="entry name" value="ARM-like"/>
</dbReference>
<feature type="compositionally biased region" description="Basic and acidic residues" evidence="5">
    <location>
        <begin position="75"/>
        <end position="89"/>
    </location>
</feature>
<dbReference type="InterPro" id="IPR040059">
    <property type="entry name" value="PUM3"/>
</dbReference>
<dbReference type="PROSITE" id="PS50303">
    <property type="entry name" value="PUM_HD"/>
    <property type="match status" value="1"/>
</dbReference>
<dbReference type="GO" id="GO:0005730">
    <property type="term" value="C:nucleolus"/>
    <property type="evidence" value="ECO:0007669"/>
    <property type="project" value="TreeGrafter"/>
</dbReference>
<evidence type="ECO:0000313" key="7">
    <source>
        <dbReference type="EMBL" id="KAK6913729.1"/>
    </source>
</evidence>
<keyword evidence="2" id="KW-0810">Translation regulation</keyword>
<dbReference type="EMBL" id="JBAMMX010000026">
    <property type="protein sequence ID" value="KAK6913729.1"/>
    <property type="molecule type" value="Genomic_DNA"/>
</dbReference>
<proteinExistence type="predicted"/>
<dbReference type="Pfam" id="PF08144">
    <property type="entry name" value="CPL"/>
    <property type="match status" value="1"/>
</dbReference>
<dbReference type="InterPro" id="IPR033133">
    <property type="entry name" value="PUM-HD"/>
</dbReference>
<dbReference type="InterPro" id="IPR016024">
    <property type="entry name" value="ARM-type_fold"/>
</dbReference>
<dbReference type="SMART" id="SM00025">
    <property type="entry name" value="Pumilio"/>
    <property type="match status" value="5"/>
</dbReference>
<protein>
    <submittedName>
        <fullName evidence="7">CPL domain</fullName>
    </submittedName>
</protein>
<dbReference type="Gene3D" id="1.25.10.10">
    <property type="entry name" value="Leucine-rich Repeat Variant"/>
    <property type="match status" value="1"/>
</dbReference>